<dbReference type="InterPro" id="IPR036318">
    <property type="entry name" value="FAD-bd_PCMH-like_sf"/>
</dbReference>
<evidence type="ECO:0000256" key="3">
    <source>
        <dbReference type="ARBA" id="ARBA00022737"/>
    </source>
</evidence>
<dbReference type="InterPro" id="IPR016169">
    <property type="entry name" value="FAD-bd_PCMH_sub2"/>
</dbReference>
<feature type="domain" description="CBS" evidence="10">
    <location>
        <begin position="216"/>
        <end position="276"/>
    </location>
</feature>
<keyword evidence="13" id="KW-1185">Reference proteome</keyword>
<dbReference type="PROSITE" id="PS51371">
    <property type="entry name" value="CBS"/>
    <property type="match status" value="2"/>
</dbReference>
<dbReference type="SMART" id="SM01091">
    <property type="entry name" value="CorC_HlyC"/>
    <property type="match status" value="1"/>
</dbReference>
<feature type="transmembrane region" description="Helical" evidence="9">
    <location>
        <begin position="128"/>
        <end position="150"/>
    </location>
</feature>
<evidence type="ECO:0000256" key="5">
    <source>
        <dbReference type="ARBA" id="ARBA00023122"/>
    </source>
</evidence>
<keyword evidence="4 8" id="KW-1133">Transmembrane helix</keyword>
<protein>
    <submittedName>
        <fullName evidence="12">Hemolysin family protein</fullName>
    </submittedName>
</protein>
<dbReference type="InterPro" id="IPR046342">
    <property type="entry name" value="CBS_dom_sf"/>
</dbReference>
<dbReference type="Pfam" id="PF00571">
    <property type="entry name" value="CBS"/>
    <property type="match status" value="2"/>
</dbReference>
<evidence type="ECO:0000256" key="1">
    <source>
        <dbReference type="ARBA" id="ARBA00004141"/>
    </source>
</evidence>
<accession>A0ABS7CPU5</accession>
<gene>
    <name evidence="12" type="ORF">K0O23_01995</name>
</gene>
<evidence type="ECO:0000259" key="10">
    <source>
        <dbReference type="PROSITE" id="PS51371"/>
    </source>
</evidence>
<evidence type="ECO:0000256" key="8">
    <source>
        <dbReference type="PROSITE-ProRule" id="PRU01193"/>
    </source>
</evidence>
<name>A0ABS7CPU5_9BACT</name>
<evidence type="ECO:0000256" key="4">
    <source>
        <dbReference type="ARBA" id="ARBA00022989"/>
    </source>
</evidence>
<evidence type="ECO:0000259" key="11">
    <source>
        <dbReference type="PROSITE" id="PS51846"/>
    </source>
</evidence>
<dbReference type="CDD" id="cd04590">
    <property type="entry name" value="CBS_pair_CorC_HlyC_assoc"/>
    <property type="match status" value="1"/>
</dbReference>
<keyword evidence="5 7" id="KW-0129">CBS domain</keyword>
<feature type="transmembrane region" description="Helical" evidence="9">
    <location>
        <begin position="92"/>
        <end position="116"/>
    </location>
</feature>
<keyword evidence="6 8" id="KW-0472">Membrane</keyword>
<organism evidence="12 13">
    <name type="scientific">Pontibacter aydingkolensis</name>
    <dbReference type="NCBI Taxonomy" id="1911536"/>
    <lineage>
        <taxon>Bacteria</taxon>
        <taxon>Pseudomonadati</taxon>
        <taxon>Bacteroidota</taxon>
        <taxon>Cytophagia</taxon>
        <taxon>Cytophagales</taxon>
        <taxon>Hymenobacteraceae</taxon>
        <taxon>Pontibacter</taxon>
    </lineage>
</organism>
<evidence type="ECO:0000256" key="9">
    <source>
        <dbReference type="SAM" id="Phobius"/>
    </source>
</evidence>
<dbReference type="Pfam" id="PF01595">
    <property type="entry name" value="CNNM"/>
    <property type="match status" value="1"/>
</dbReference>
<evidence type="ECO:0000313" key="12">
    <source>
        <dbReference type="EMBL" id="MBW7465823.1"/>
    </source>
</evidence>
<dbReference type="SUPFAM" id="SSF56176">
    <property type="entry name" value="FAD-binding/transporter-associated domain-like"/>
    <property type="match status" value="1"/>
</dbReference>
<evidence type="ECO:0000256" key="6">
    <source>
        <dbReference type="ARBA" id="ARBA00023136"/>
    </source>
</evidence>
<dbReference type="PANTHER" id="PTHR22777">
    <property type="entry name" value="HEMOLYSIN-RELATED"/>
    <property type="match status" value="1"/>
</dbReference>
<dbReference type="EMBL" id="JAHYXK010000001">
    <property type="protein sequence ID" value="MBW7465823.1"/>
    <property type="molecule type" value="Genomic_DNA"/>
</dbReference>
<dbReference type="InterPro" id="IPR005170">
    <property type="entry name" value="Transptr-assoc_dom"/>
</dbReference>
<dbReference type="InterPro" id="IPR044751">
    <property type="entry name" value="Ion_transp-like_CBS"/>
</dbReference>
<evidence type="ECO:0000313" key="13">
    <source>
        <dbReference type="Proteomes" id="UP000813018"/>
    </source>
</evidence>
<dbReference type="Gene3D" id="3.30.465.10">
    <property type="match status" value="1"/>
</dbReference>
<evidence type="ECO:0000256" key="2">
    <source>
        <dbReference type="ARBA" id="ARBA00022692"/>
    </source>
</evidence>
<dbReference type="Proteomes" id="UP000813018">
    <property type="component" value="Unassembled WGS sequence"/>
</dbReference>
<reference evidence="12 13" key="1">
    <citation type="journal article" date="2016" name="Int. J. Syst. Evol. Microbiol.">
        <title>Pontibacter aydingkolensis sp. nov., isolated from soil of a salt lake.</title>
        <authorList>
            <person name="Osman G."/>
            <person name="Zhang T."/>
            <person name="Lou K."/>
            <person name="Gao Y."/>
            <person name="Chang W."/>
            <person name="Lin Q."/>
            <person name="Yang H.M."/>
            <person name="Huo X.D."/>
            <person name="Wang N."/>
        </authorList>
    </citation>
    <scope>NUCLEOTIDE SEQUENCE [LARGE SCALE GENOMIC DNA]</scope>
    <source>
        <strain evidence="12 13">KACC 19255</strain>
    </source>
</reference>
<feature type="domain" description="CBS" evidence="10">
    <location>
        <begin position="279"/>
        <end position="336"/>
    </location>
</feature>
<comment type="subcellular location">
    <subcellularLocation>
        <location evidence="1">Membrane</location>
        <topology evidence="1">Multi-pass membrane protein</topology>
    </subcellularLocation>
</comment>
<dbReference type="InterPro" id="IPR002550">
    <property type="entry name" value="CNNM"/>
</dbReference>
<proteinExistence type="predicted"/>
<keyword evidence="2 8" id="KW-0812">Transmembrane</keyword>
<dbReference type="Gene3D" id="3.10.580.10">
    <property type="entry name" value="CBS-domain"/>
    <property type="match status" value="1"/>
</dbReference>
<dbReference type="SUPFAM" id="SSF54631">
    <property type="entry name" value="CBS-domain pair"/>
    <property type="match status" value="1"/>
</dbReference>
<dbReference type="RefSeq" id="WP_219875698.1">
    <property type="nucleotide sequence ID" value="NZ_JAHYXK010000001.1"/>
</dbReference>
<dbReference type="InterPro" id="IPR000644">
    <property type="entry name" value="CBS_dom"/>
</dbReference>
<evidence type="ECO:0000256" key="7">
    <source>
        <dbReference type="PROSITE-ProRule" id="PRU00703"/>
    </source>
</evidence>
<dbReference type="Pfam" id="PF03471">
    <property type="entry name" value="CorC_HlyC"/>
    <property type="match status" value="1"/>
</dbReference>
<dbReference type="PANTHER" id="PTHR22777:SF17">
    <property type="entry name" value="UPF0053 PROTEIN SLL0260"/>
    <property type="match status" value="1"/>
</dbReference>
<dbReference type="PROSITE" id="PS51846">
    <property type="entry name" value="CNNM"/>
    <property type="match status" value="1"/>
</dbReference>
<feature type="domain" description="CNNM transmembrane" evidence="11">
    <location>
        <begin position="1"/>
        <end position="197"/>
    </location>
</feature>
<keyword evidence="3" id="KW-0677">Repeat</keyword>
<sequence>MEFAIILILTLLNGYFAMSETALVSVKKSRVAHKAEKGNARAKIILQLHKHPENFLSSIQLGITLIGIVAGAYGGTMLAGKVAPYIGRIDALAPYAFEIAITLLVILITYFTIVVGELIPKTLALRNTLGIAMFVAPSIRFFTSITYPLVRLLSGTTNFIIKILRINPKNSSQTVTEEELRHMLRVAGQEGVLEHEEEQIHQNIFSLYDQRNSSLMTLRANVIWIEANAPVKAIHETILQSPHSKFPVCEGTIDHIVGILSAKDFLAYMSNPDFSLSAILKKPVFVSDSMLAVNTLRLFRQEKQYLGVVVDEHSAVEGIITLHDIMEAIVGDIPDIGEEAEPDMYVREDGSVLISGTTSVVNLNEYLGYMLIPENSRLYTTLAGFILHQISRIPRVGDKLILDGYLLEVIDMDGTRIDKILLNKSADGKPQLRQ</sequence>
<feature type="transmembrane region" description="Helical" evidence="9">
    <location>
        <begin position="59"/>
        <end position="80"/>
    </location>
</feature>
<comment type="caution">
    <text evidence="12">The sequence shown here is derived from an EMBL/GenBank/DDBJ whole genome shotgun (WGS) entry which is preliminary data.</text>
</comment>